<dbReference type="PANTHER" id="PTHR44899:SF3">
    <property type="entry name" value="SERINE_THREONINE-PROTEIN KINASE NEK1"/>
    <property type="match status" value="1"/>
</dbReference>
<dbReference type="AlphaFoldDB" id="A0A5J4VP51"/>
<keyword evidence="2" id="KW-0723">Serine/threonine-protein kinase</keyword>
<evidence type="ECO:0000313" key="10">
    <source>
        <dbReference type="EMBL" id="KAA6384156.1"/>
    </source>
</evidence>
<keyword evidence="4" id="KW-0547">Nucleotide-binding</keyword>
<keyword evidence="6" id="KW-0067">ATP-binding</keyword>
<dbReference type="SUPFAM" id="SSF56112">
    <property type="entry name" value="Protein kinase-like (PK-like)"/>
    <property type="match status" value="1"/>
</dbReference>
<accession>A0A5J4VP51</accession>
<reference evidence="10 11" key="1">
    <citation type="submission" date="2019-03" db="EMBL/GenBank/DDBJ databases">
        <title>Single cell metagenomics reveals metabolic interactions within the superorganism composed of flagellate Streblomastix strix and complex community of Bacteroidetes bacteria on its surface.</title>
        <authorList>
            <person name="Treitli S.C."/>
            <person name="Kolisko M."/>
            <person name="Husnik F."/>
            <person name="Keeling P."/>
            <person name="Hampl V."/>
        </authorList>
    </citation>
    <scope>NUCLEOTIDE SEQUENCE [LARGE SCALE GENOMIC DNA]</scope>
    <source>
        <strain evidence="10">ST1C</strain>
    </source>
</reference>
<dbReference type="PROSITE" id="PS50011">
    <property type="entry name" value="PROTEIN_KINASE_DOM"/>
    <property type="match status" value="1"/>
</dbReference>
<keyword evidence="5 10" id="KW-0418">Kinase</keyword>
<dbReference type="EC" id="2.7.11.1" evidence="1"/>
<dbReference type="GO" id="GO:0005524">
    <property type="term" value="F:ATP binding"/>
    <property type="evidence" value="ECO:0007669"/>
    <property type="project" value="UniProtKB-KW"/>
</dbReference>
<dbReference type="Pfam" id="PF00069">
    <property type="entry name" value="Pkinase"/>
    <property type="match status" value="2"/>
</dbReference>
<evidence type="ECO:0000256" key="3">
    <source>
        <dbReference type="ARBA" id="ARBA00022679"/>
    </source>
</evidence>
<name>A0A5J4VP51_9EUKA</name>
<evidence type="ECO:0000256" key="1">
    <source>
        <dbReference type="ARBA" id="ARBA00012513"/>
    </source>
</evidence>
<protein>
    <recommendedName>
        <fullName evidence="1">non-specific serine/threonine protein kinase</fullName>
        <ecNumber evidence="1">2.7.11.1</ecNumber>
    </recommendedName>
</protein>
<comment type="catalytic activity">
    <reaction evidence="7">
        <text>L-threonyl-[protein] + ATP = O-phospho-L-threonyl-[protein] + ADP + H(+)</text>
        <dbReference type="Rhea" id="RHEA:46608"/>
        <dbReference type="Rhea" id="RHEA-COMP:11060"/>
        <dbReference type="Rhea" id="RHEA-COMP:11605"/>
        <dbReference type="ChEBI" id="CHEBI:15378"/>
        <dbReference type="ChEBI" id="CHEBI:30013"/>
        <dbReference type="ChEBI" id="CHEBI:30616"/>
        <dbReference type="ChEBI" id="CHEBI:61977"/>
        <dbReference type="ChEBI" id="CHEBI:456216"/>
        <dbReference type="EC" id="2.7.11.1"/>
    </reaction>
</comment>
<organism evidence="10 11">
    <name type="scientific">Streblomastix strix</name>
    <dbReference type="NCBI Taxonomy" id="222440"/>
    <lineage>
        <taxon>Eukaryota</taxon>
        <taxon>Metamonada</taxon>
        <taxon>Preaxostyla</taxon>
        <taxon>Oxymonadida</taxon>
        <taxon>Streblomastigidae</taxon>
        <taxon>Streblomastix</taxon>
    </lineage>
</organism>
<gene>
    <name evidence="10" type="ORF">EZS28_020317</name>
</gene>
<evidence type="ECO:0000256" key="6">
    <source>
        <dbReference type="ARBA" id="ARBA00022840"/>
    </source>
</evidence>
<dbReference type="OrthoDB" id="275301at2759"/>
<dbReference type="GO" id="GO:0004674">
    <property type="term" value="F:protein serine/threonine kinase activity"/>
    <property type="evidence" value="ECO:0007669"/>
    <property type="project" value="UniProtKB-KW"/>
</dbReference>
<evidence type="ECO:0000256" key="8">
    <source>
        <dbReference type="ARBA" id="ARBA00048679"/>
    </source>
</evidence>
<dbReference type="InterPro" id="IPR051131">
    <property type="entry name" value="NEK_Ser/Thr_kinase_NIMA"/>
</dbReference>
<feature type="domain" description="Protein kinase" evidence="9">
    <location>
        <begin position="7"/>
        <end position="244"/>
    </location>
</feature>
<dbReference type="PANTHER" id="PTHR44899">
    <property type="entry name" value="CAMK FAMILY PROTEIN KINASE"/>
    <property type="match status" value="1"/>
</dbReference>
<sequence length="478" mass="54388">MVRIEEFIVIKKLGSGWMGQTELVQHLQSQRIFVWKKIKLPNFSAKIEFERELSQLKRIISPHTIAIIDGFMTDGYYYVIMEYCEKGSLRSYMNREKKKKRRPNEDNLKPENIFLFSENSLKLSDFGMLKHVDTDEKNAGKSQFRTPAYMSPELSQGLTIAVKCDIWALGVLVYEYILGVHPFSVDTHGKQGNILALTHNIVYGAAPPLPSYLSRALREILESMLQKNPSLRPTADQILRNPLFVQRCSYFKANLSTPSLHSQIKSIPSFKIVLPSEAEGEWNLDFNLGVSQAGKSDKFRRLNLKKKGKKTNQFKGRNEDKEDYEDELIPNICGFAHVHADNFTTAIIDPPFDKGVCIGLIDSTFKVPSSYWPNDNFSIMYLNNGYVQHNNDRYAGNSKYSTEVSVAIEVDLDANPRICSFFLAGVTQPVFSINVPRSISFFVFLFGKDSSFEIISLNKLSKSQAKTLPSEVLIEWGN</sequence>
<evidence type="ECO:0000256" key="7">
    <source>
        <dbReference type="ARBA" id="ARBA00047899"/>
    </source>
</evidence>
<evidence type="ECO:0000259" key="9">
    <source>
        <dbReference type="PROSITE" id="PS50011"/>
    </source>
</evidence>
<comment type="catalytic activity">
    <reaction evidence="8">
        <text>L-seryl-[protein] + ATP = O-phospho-L-seryl-[protein] + ADP + H(+)</text>
        <dbReference type="Rhea" id="RHEA:17989"/>
        <dbReference type="Rhea" id="RHEA-COMP:9863"/>
        <dbReference type="Rhea" id="RHEA-COMP:11604"/>
        <dbReference type="ChEBI" id="CHEBI:15378"/>
        <dbReference type="ChEBI" id="CHEBI:29999"/>
        <dbReference type="ChEBI" id="CHEBI:30616"/>
        <dbReference type="ChEBI" id="CHEBI:83421"/>
        <dbReference type="ChEBI" id="CHEBI:456216"/>
        <dbReference type="EC" id="2.7.11.1"/>
    </reaction>
</comment>
<comment type="caution">
    <text evidence="10">The sequence shown here is derived from an EMBL/GenBank/DDBJ whole genome shotgun (WGS) entry which is preliminary data.</text>
</comment>
<dbReference type="EMBL" id="SNRW01005891">
    <property type="protein sequence ID" value="KAA6384156.1"/>
    <property type="molecule type" value="Genomic_DNA"/>
</dbReference>
<evidence type="ECO:0000256" key="5">
    <source>
        <dbReference type="ARBA" id="ARBA00022777"/>
    </source>
</evidence>
<proteinExistence type="predicted"/>
<evidence type="ECO:0000256" key="4">
    <source>
        <dbReference type="ARBA" id="ARBA00022741"/>
    </source>
</evidence>
<dbReference type="Gene3D" id="1.10.510.10">
    <property type="entry name" value="Transferase(Phosphotransferase) domain 1"/>
    <property type="match status" value="2"/>
</dbReference>
<evidence type="ECO:0000313" key="11">
    <source>
        <dbReference type="Proteomes" id="UP000324800"/>
    </source>
</evidence>
<evidence type="ECO:0000256" key="2">
    <source>
        <dbReference type="ARBA" id="ARBA00022527"/>
    </source>
</evidence>
<dbReference type="InterPro" id="IPR011009">
    <property type="entry name" value="Kinase-like_dom_sf"/>
</dbReference>
<keyword evidence="3" id="KW-0808">Transferase</keyword>
<dbReference type="InterPro" id="IPR000719">
    <property type="entry name" value="Prot_kinase_dom"/>
</dbReference>
<dbReference type="Proteomes" id="UP000324800">
    <property type="component" value="Unassembled WGS sequence"/>
</dbReference>